<feature type="transmembrane region" description="Helical" evidence="3">
    <location>
        <begin position="7151"/>
        <end position="7175"/>
    </location>
</feature>
<feature type="domain" description="IPT/TIG" evidence="5">
    <location>
        <begin position="2047"/>
        <end position="2134"/>
    </location>
</feature>
<feature type="domain" description="IPT/TIG" evidence="5">
    <location>
        <begin position="990"/>
        <end position="1075"/>
    </location>
</feature>
<feature type="transmembrane region" description="Helical" evidence="3">
    <location>
        <begin position="6841"/>
        <end position="6860"/>
    </location>
</feature>
<feature type="domain" description="IPT/TIG" evidence="5">
    <location>
        <begin position="4056"/>
        <end position="4143"/>
    </location>
</feature>
<dbReference type="Gene3D" id="2.60.40.10">
    <property type="entry name" value="Immunoglobulins"/>
    <property type="match status" value="39"/>
</dbReference>
<feature type="domain" description="IPT/TIG" evidence="5">
    <location>
        <begin position="1079"/>
        <end position="1163"/>
    </location>
</feature>
<keyword evidence="4" id="KW-0732">Signal</keyword>
<feature type="compositionally biased region" description="Basic residues" evidence="2">
    <location>
        <begin position="7501"/>
        <end position="7512"/>
    </location>
</feature>
<feature type="domain" description="IPT/TIG" evidence="5">
    <location>
        <begin position="3689"/>
        <end position="3775"/>
    </location>
</feature>
<feature type="transmembrane region" description="Helical" evidence="3">
    <location>
        <begin position="6919"/>
        <end position="6939"/>
    </location>
</feature>
<feature type="coiled-coil region" evidence="1">
    <location>
        <begin position="7648"/>
        <end position="7685"/>
    </location>
</feature>
<feature type="chain" id="PRO_5026303593" description="IPT/TIG domain-containing protein" evidence="4">
    <location>
        <begin position="21"/>
        <end position="7806"/>
    </location>
</feature>
<organism evidence="6 7">
    <name type="scientific">Phytophthora fragariae</name>
    <dbReference type="NCBI Taxonomy" id="53985"/>
    <lineage>
        <taxon>Eukaryota</taxon>
        <taxon>Sar</taxon>
        <taxon>Stramenopiles</taxon>
        <taxon>Oomycota</taxon>
        <taxon>Peronosporomycetes</taxon>
        <taxon>Peronosporales</taxon>
        <taxon>Peronosporaceae</taxon>
        <taxon>Phytophthora</taxon>
    </lineage>
</organism>
<feature type="domain" description="IPT/TIG" evidence="5">
    <location>
        <begin position="3591"/>
        <end position="3687"/>
    </location>
</feature>
<dbReference type="CDD" id="cd00102">
    <property type="entry name" value="IPT"/>
    <property type="match status" value="20"/>
</dbReference>
<proteinExistence type="predicted"/>
<feature type="domain" description="IPT/TIG" evidence="5">
    <location>
        <begin position="4625"/>
        <end position="4709"/>
    </location>
</feature>
<evidence type="ECO:0000256" key="3">
    <source>
        <dbReference type="SAM" id="Phobius"/>
    </source>
</evidence>
<feature type="transmembrane region" description="Helical" evidence="3">
    <location>
        <begin position="6771"/>
        <end position="6791"/>
    </location>
</feature>
<dbReference type="PANTHER" id="PTHR46104">
    <property type="entry name" value="GENE 9195-RELATED-RELATED"/>
    <property type="match status" value="1"/>
</dbReference>
<keyword evidence="1" id="KW-0175">Coiled coil</keyword>
<feature type="domain" description="IPT/TIG" evidence="5">
    <location>
        <begin position="1769"/>
        <end position="1855"/>
    </location>
</feature>
<dbReference type="SMART" id="SM00429">
    <property type="entry name" value="IPT"/>
    <property type="match status" value="31"/>
</dbReference>
<feature type="domain" description="IPT/TIG" evidence="5">
    <location>
        <begin position="3134"/>
        <end position="3233"/>
    </location>
</feature>
<feature type="region of interest" description="Disordered" evidence="2">
    <location>
        <begin position="7489"/>
        <end position="7526"/>
    </location>
</feature>
<dbReference type="InterPro" id="IPR014756">
    <property type="entry name" value="Ig_E-set"/>
</dbReference>
<feature type="domain" description="IPT/TIG" evidence="5">
    <location>
        <begin position="1598"/>
        <end position="1680"/>
    </location>
</feature>
<dbReference type="SUPFAM" id="SSF49899">
    <property type="entry name" value="Concanavalin A-like lectins/glucanases"/>
    <property type="match status" value="1"/>
</dbReference>
<feature type="domain" description="IPT/TIG" evidence="5">
    <location>
        <begin position="2225"/>
        <end position="2313"/>
    </location>
</feature>
<feature type="domain" description="IPT/TIG" evidence="5">
    <location>
        <begin position="2586"/>
        <end position="2673"/>
    </location>
</feature>
<feature type="domain" description="IPT/TIG" evidence="5">
    <location>
        <begin position="4145"/>
        <end position="4233"/>
    </location>
</feature>
<feature type="domain" description="IPT/TIG" evidence="5">
    <location>
        <begin position="1165"/>
        <end position="1256"/>
    </location>
</feature>
<feature type="domain" description="IPT/TIG" evidence="5">
    <location>
        <begin position="2852"/>
        <end position="2938"/>
    </location>
</feature>
<feature type="domain" description="IPT/TIG" evidence="5">
    <location>
        <begin position="3870"/>
        <end position="3960"/>
    </location>
</feature>
<evidence type="ECO:0000256" key="4">
    <source>
        <dbReference type="SAM" id="SignalP"/>
    </source>
</evidence>
<keyword evidence="3" id="KW-1133">Transmembrane helix</keyword>
<dbReference type="InterPro" id="IPR002909">
    <property type="entry name" value="IPT_dom"/>
</dbReference>
<feature type="signal peptide" evidence="4">
    <location>
        <begin position="1"/>
        <end position="20"/>
    </location>
</feature>
<feature type="compositionally biased region" description="Basic and acidic residues" evidence="2">
    <location>
        <begin position="7491"/>
        <end position="7500"/>
    </location>
</feature>
<comment type="caution">
    <text evidence="6">The sequence shown here is derived from an EMBL/GenBank/DDBJ whole genome shotgun (WGS) entry which is preliminary data.</text>
</comment>
<evidence type="ECO:0000259" key="5">
    <source>
        <dbReference type="SMART" id="SM00429"/>
    </source>
</evidence>
<feature type="transmembrane region" description="Helical" evidence="3">
    <location>
        <begin position="6658"/>
        <end position="6681"/>
    </location>
</feature>
<feature type="transmembrane region" description="Helical" evidence="3">
    <location>
        <begin position="7041"/>
        <end position="7063"/>
    </location>
</feature>
<feature type="transmembrane region" description="Helical" evidence="3">
    <location>
        <begin position="6866"/>
        <end position="6884"/>
    </location>
</feature>
<dbReference type="Proteomes" id="UP000488956">
    <property type="component" value="Unassembled WGS sequence"/>
</dbReference>
<dbReference type="Pfam" id="PF01833">
    <property type="entry name" value="TIG"/>
    <property type="match status" value="31"/>
</dbReference>
<dbReference type="SUPFAM" id="SSF57184">
    <property type="entry name" value="Growth factor receptor domain"/>
    <property type="match status" value="2"/>
</dbReference>
<feature type="transmembrane region" description="Helical" evidence="3">
    <location>
        <begin position="7001"/>
        <end position="7021"/>
    </location>
</feature>
<feature type="domain" description="IPT/TIG" evidence="5">
    <location>
        <begin position="1424"/>
        <end position="1512"/>
    </location>
</feature>
<feature type="domain" description="IPT/TIG" evidence="5">
    <location>
        <begin position="3417"/>
        <end position="3501"/>
    </location>
</feature>
<sequence length="7806" mass="848192">MPQWLLLPLFYLFSIASTTTSNIDPSRSAVVALLPRHLVAFYPLLSDSLDYAPDGCANGYSQDALSTRRSTTGSTSTSNVAITQNLGLRLEQGTGLDLPLSINSCNFRQLTIGGWVQTGEAMAVTQGCLLSQNGSSVGRSVCVDRGTWVVGGREVRGVEVNLDQWSFVAAVFDDSLTKFYVDGEMVEVDIVVKSVASQLLVVGAGENQPLSGFSGHLKSVFVFDVALSETELDYLITTRDVAPKEPGDLVPVSAPAVDLVPKSEPIPHFYLKDRLDNLVNARQVIDPDGDEYNAALPTIDDTELLSVKLVYANDIVADSSKTVANVSTTPFKLWSVEPLLREVHIGSKVTVQGSSKFDSHLSMCRINGDVVFAPEKVTANSITCLIPDVRIQRTTMEFFISQNGIDFVSVGLFILRNRPQVFRLSPAQVLRSIKPQVIDIFGMDFVNLTTLSCSLGGIPSHAVFLSSSRIQCVVEPMRYGQTLESVAVHVSINGVDYSEDSSDLGFINLPAFSGLSPDNGPVNGGTTVTLSGQGFREDTRYAILYQPNMLKDVTFVSEKLLSWTTSPVNATGSTDLKLAVEGILFPEVPSHHFAFTVMLQPTSVFPRLLPIHSETVLTISGTETTSGAVITSEVVACAVPTTLLANQDYELRVSLNNGTHFSRESALVYVYDLPTFRNITAVSKDKKTVLQVTGSGFVINGSAALMIDCVFGSYGSVAARVENVSSLVCVVPDIELTDSTAKNVSLDFLVEASFIKTHLNFSYEPKSTPMPLDPDDVPGRAGPTFQCDCSDYQLLTCEPDTDPVVVPKAPSLQPEIGDISPTYVELGAHLNISVRGQNFEKNSTFCHFSCLSDAVPATVLSSAFALCPFNGSAAEPGMIAVSLSSNRVRLNISTVSFVHLAAPTITSIYPRRGRLEGDTKILVTGTGFVDLEPLYCHFDGLPKVFAARLTDTMLHCFTPPSHTGRVSKLHVSISSSIFSADTAKYLYQDMPQLVTIFPPYGSVEGGTTVTLTGRWLNASEDEVLCTFGSSFANTVVLNSTTVAVKTPASVVGTGDVVVECTLNGDAITRGELSYHYLLTPHASRVTPQIGLATANTTVLVDGSDFSTTYPMMCRFGNVSSSATVTSSSQLQCVAPPQSPGIVNVSVGLEDIPVKTSCIGFEYIEEPRLHQVIPPLGPEMGSTRLLLVGDDFNSRVEMRCTFSRGDGSSPVTTTAFWASKQGLVCFTPPFSPGVAYVQVAVGNTLSSSKLKFNFTVEPRVLYISPQRSSGAGNVIVAITGVGFVDSDLLRCNLGAATSGIVPVRVTNNNQDYTSDPVAFVFYPPVVVDYATPLFGLVDEPTTRIEVAGHSFHENMDLTCGFSGGDSRQSFAKATFVSISMVVCTLPTPLGLYSRNSSASLMTTLQVREVTQQKPLFEAPFQYIPRPIPLGIFPKLVLSAGGQTLTIQGANLASGLDIVCRFESYPYDQVPFTLLNTTHGSCRTLERPPGPVEVRLCLRDQPQCSHDSLTLSYVRTPTVRELVPNSQSGAASITLIGKYFYNAQMDCEFDGIKTTATFVNQSAVECPSSSLALDKCSKFLFYVDGVGVLGNPLEYCTQIGPMVNLIRPATGPESGGTRVLVSGGPFVADFGYVCQFGKATSPAEYLSTSQLFCVSPASRALSVPFSVLGQYLSSIRLTFTYQPAPVATGIEPNRGSELGQYEAIISGSNFIRGAGLRCQFGVSDVVAAKWLSDTSISCPVPPHSPGWVDVQVTNNLQDYSVERVRFEYVVSPVVLGFEPTKVYAQDDERIILHGRDFRNSSDVYCMIGNELTETTFLSSSKLRCGSATLVESSVVIGVIDLSLSMVGVFADERLSVLDDGVWSLCPRVTSARGETPVVLSRLSDASLEFEAIYGRFCTRNRSICSDLTRTEYLQKNKFRWLPPRWTGAEMSGVVEIFRMKDVSRPPASPIATFPYRYYREVVLTSLTPSIGAVTGGTVVTLSGLYFQDGHNLSCVVNGATFVPAQFITDTMISCTMPPLVSGPRAIGVFVSFNGLEISEASLAFTYVEEPSVVSIFPTGGPVTGTTVVSVAGAHFVSTSKSVCRFGDRTVPAMVVSSTEVSCLVQPATWASIGRVRFQFSSNGQEFSQESISYLFFKNPSLIEIHPRVGSVNGGTKLALTWENTIPNDYIGNVSCKIGPTAVEVLVATGTTLRVVVPAYEFEGPVTTQISINGQNYVEGPPFWYLFEPRIDSIYPNSSSEAASTWVQVSGVGFPRLPSLLCRFGDSDKVAESPAEWVSEKLLICRAPLHRPGIVDFTFTMNVVDTIDPKLKFTFTPKTSIRDFFPLSGPTIGGTVLTIPADTEVQQCRRVYCIMGHFKAIGSIDPKSPELKCLVPPQDQPGQVSVSVECDARVLVEFQTPFHYYDAPVIADIEPRSMSIGLGGAISVRGQNFCEGTTYCRFDSDIVTVAVPVSSSVIRCPTPSFAFHPAFSYVNLEVSSNGVDYTTSGSKLQLTPPLEVVDITPRDGIIDQELEVYITLSARVVEPDDLVTCRAGKLVVAVSSNGVDYVGGTSTTISYHPAPQEAPVSHSGDSGGHIETQRDLEAVKEIRVLSVEPKFGPVRGGSIVIMEIDRVTDYDDDLMCVFGGETIEAAKTKDGVVACKTPPANIPGSVLVGVSYRDQERISSGDLGFTYNLDEMITSVSPKTLVASKQGTNFKLHGLNFYHPDEASTALCRVGTVLTRATIISSTEVVCSVVTLGPGEYPVAVACDGVNFVSSAELVTVIRPMWITAIQPSVVAVSGGMEIEVKGAAFSVDSPVNCSFGRGRFLVAANVVSSTMLRCTTPAVGEHSLTLPVSISLEESSSNELLLSFEAPIVFIAALPSFGFSNGGTTVRIDVSRAPTAANMLCLFGDTHVRAKRLSSTQISCKVPPHQPGEVRLAVQGDAALDVAGLTLPFTFLPDISIEKVSPSRGTAAGGSEVALTLSQPVDLLLRSLIMCRFGAISTPVVSVVEAQVTCISPPGRQNEQVVVAIAVNGEDVSVNTLGFKYFASQELVSIEPRTASVDAGNVTLRVLLENAEFGDGLAYQCGFESATGVMVFSSADVLITGELECSVVSPFPGLPGQVFVSVWQNGERYSSNTRSFGFVLASTIEKAPPSISLESEGTGIRPYTARFDEIYPASGAASGGTRVLVLGLVDENLAYSCLFDGEPVPAVPLNSSTLSCIAPASTAPRRVQVQILLFGTTVETDFPLWFTYYDDPSIESVFPLTAKTVGGEEILLSGKNFLPTSTLRCQFGDSGGIPAVFVSPTTILCVAPPRTAAGYVAVEVSLNGVDYTSSRQSLYYFDYVDVLAVAPQRVSTAGGTELHLTLAAESSHVNASIDCVFVRPASTVRRPAYLVTSTDVMCYSPVWTPGQAAVGILVNSKQQFMADTPLDFVAEPSIDFIEPDHGPTTGGTLVTVFGEALADTSIVSLFDGIQVIPRTITDRQVTCIVPAQTSNSSTVDVRVEIGPSISSNAVEFTYEAPIQVSNVSIRKLPEDGGSVVTVTGANFLNTTELCCSLGAQLPPVQAEFVNSTLVKCPIGPVRLAQMNVGVSNNGYDFVFFGEPVVYVASPHITAIYPTTGPVEGGTPVQLTLANTDSLKDENMKMFCSFGDQDTTALMTDDNVVTCTSPGVAQPSTVIVSLYWRSSDLEDRFDAEKQIATAFYYSVFPELTDVSPPSGSVAEGTVVTLSGSGFRDGLSVRFGIGPKAREVAAMFVSESIVMADVPEELEDGVTSIAVTANEVDYSNSLTFYIRPRPVLHSVYPPEVSVVSSEQKITLSIYGTSFTETARETMKCRIGDDGSVIRVQWISATQIACPAPYLDAGLYSVYVALNGENFVNDGLKVFYRETFLVCNIAPTFGVLGGNTRVQVYGSNIHGGTNESDLVCVFGTRPSPLQVVNASLAECVAPSQPKVGSVPFSVARLADVNPQYKARGGLTYFYHRSPVLSKILPAMIRASHASPLRIIGANFLDSVLLSCLIGGVSVPGRYVSSNAVECLLAEMTSGAWLPDRMLGVEVSNNGQDFSNSELQILVQAPIKLLRMEPTQGIIRQSHAVKIFGEHLSSLYQNLKCHVGETQLVLATNLGDGWLECVLPASPFTTTTQISVSIDGVDYTADSLSFTYEDTPVVYSISPQNGSFEGGTLVNVHGEGFGLPGPLYCAFGSSIVRAEVQSSLVAKCTSPPYSPHLDQVVSVAVGRLEALAALESLVYFSYVEMIPEISSASPQVEEYVETWPEEAASPCSVYGSNAAVPLVKSVNPTSGSVLGGTNVTLNGQNFVAGPRIVCVFGGEESVATFVNDSLVWCLVPPQEQPTTLYVRLKVFDPETPGRDCVSESLTVYEYQRQLEFTSMFPTKGPCTGGTELKLTMANVVDSPGLSCAFTIALPSQPQLLRVNVQAQYHNDDFLSCITPSLALALPSSGDKWYENATGVAQVEVSNNGVDFAATGKNFTFTPLVVPALQVTTVDLESPSDDAETEEDDDLDAANESVDVSWDDQDDSNTTSVVVYPSTPGPIVYSLEPNHGPLEGGTEVVVTGINFQNSSRLRCKFGERVTAAAMFLSSTQFTCVSPSGLTEGDVFVEVANWGLIGTMDELMFSNSKILFTYDGDLQIDSVFPSLGPTTGNFSVRLTGGKFRKTDAVRCKFAEIVVVATWVSFDEILCMAPPHSPGVFTLEVTRNAQDYTDTRVPFLYYAEQGVRSISPTFGPAYAAGTRIDVDGVAFVNSSLLSCRFGYVVTPGEYLNPTQMRCTTPPLPQHSGGLIAAPLPEYWNQWADPNVGSVYLFPDAHYYPQYFTHLVSVEVSNNQQDFSLSGINFLYYQDETVEAIAPTRAYDSAEPLAVFAYGRNFINTTSLSCRLGLQTFSATFVTSKLLLCEVAHPMPYDDTRRSSNKFHELSQPRHALFEVSNNGKDFTTSHVVFEFLGACPTGYFCPKQLQGSNGKIPCPRGTFCPGVANTAFTLCPRGTYQPKTAQPACLRCPIGYHCPHTGMHVPRLCPAGYVCDVTGIEEADQPCPEGHYCLEGTATTGTTCTPTSSHTGMLVASPSAAEKPTTLRRQRGKDPLASVQARKSGCWRNETDDFGLQLSARPSRFWMELRQLPLAPGSSFGAPLRGRFCLDDSCVQLADADNVRVEDASFDYASTDFALRRPVACPPGTYCHPGTAASDSLMKNFTTAQPCFESMYCPEGSSNPRGFGECAPGFYCPFGTRIPCPAGSYCPQSGHISPLPCPPGTFNAMVAQSNCTSCPVGFICPGYGRVMPALCPPGYVCSKTSLASPNSLCPRGFYCPEGTATSDGFRNDTRVRPYPCRPGTYCLKGVVADEVRVGDYRYPQNCTAGFYCELGSYSPKGSGLCPPGFMCPSGTAAPIPTSKGTFAQLEGTVSAAECAPGYYAPTIESTECVPCPPGTSCENDGTAVASICPPGSYRGSLTADGLACLACPQGTWSKNWELRGVEECLECAPGTVCPIDGISNPCTVDDLPFVYTPVSVDLTVAQCLERGSNYFFGVLLEPWIDELGQGAHVLPDRENGRCYENSQPRGSELYQRFADFHGPLYEISTGTGVPHQGYGDDAQYPAPNMFARGSLAIDIPVSRAYDVARNCTPGFFYQKQWYPGTCEADIFCSASVWSKATSADKLVAQAQSCPEGYVCDSSTTADSEFSHLCPAGYVCGAGTTPDLTLDSPRGQLHELCPAGKYCAAGTAESQKERYVCPVGYFCPTGTANPLLGEVANDALRRRLSGEDSNPFLHLNYTKYVGEGDIRIVSAHDMRCFDGVDDDLVEIFRLRPNPSDQSKTIVVNRAEERNRLCARDHKWRTVELALRRNECDCVAQTKVVRRVFQLWKCTVTPSTAKATVYDRKRFGWAEVHNSATQCSFPGTHGSKTVNLAPLVADGGSGVSFQTGWTETTAVHSYAELYSLVEAKYAAQVVPVDPYVYDLHHAMELVETFGGETPDYAGFVAGSSEDSDEDLIRLDACSCSQMLKCPNGTTSVAGSDNIYDCVKTGDEVLERVSPIPLTSDRLVNGSDFQDLTGISGYGLGSIVLEPYEVAVITINTTQLERNLTYGAHYQISVYQDCKPCPPQYKCDLTNDPPDCTYPDDDNSTATRLYEKCMETYDGDAFVCNNMPFFCERRTLPLAEVSRSAADSGSNETTNIAGCCSCERQQMPYYFEDAAVTDRGFPDNKHGYLQFSIAALEETEVTVTVELVHGLYVRDFAEGFTQNRFDLTVFTPGRADYSPAMPSTNTFLAFLREADMEGIMLPLNLPEQNVRVAGTLTYTQQVATTLLINRMSDIFVGDPQLPSKRGFIRNSEQNSVGALVSVTDTNSSTNGSTEADAVVVPPTDYFGLYSVPDPLENMLRSDSWWAQELNGFEFLALPYLPFFSSCRGFDSNIFLFKMLETHPDCTFVGYDQTVEVDQYPWRKKLTPNADRCLIEYTAEMAASTSLISSISSAASSLTSTSSSTSSTATTVETFTRGVSLSCLYEENLEGGAEKLRWYEAPTGTVLFYITRDPAAADSFVAEGDVTTTGTGWGRSGTFQNYLDTDALIPVKVGDAGQVLAVPQEVYLNLSYYQVTPGQKQVVQAFVNFGKLCAVTRSADLLGTLAKKDIYPCAISKATNQLASKEYTLQVSWEPLNWFELMNLFQFTVDVYLGFFTLVAMASMMLGFVIWVINRLFTKMKRPPKFRMKLLLKNIASSPPIGIFMASVPIYAACLLIYTWWHVLASTDPLNTPSAASFEATAGDWLDQISLDKTRVQNYKRGRVGLSLNIIGIYLLLLGSKLLVPEPLDAKPEDNAYKEMSITTPSDPFSVEADKNEEDEEENEYWDPRAWKRANFLLTTVCFMAPMLVFWEFSYSPSFTANIYGYLVLFKLLRIAMEFVLEHFLHEKLLVMPFAVVLSASESMMAMGSADFIGFTLFYFVNLTLVMIEHLYTAPLLRRMRALWPKWRLSLHRRLKKRRRRTREQKAEEEAEWARVCEKIDNQAAGVEAVLEGVAGYSVVFTELFIAPILLAFQSFFSNDTQMPALYGVRQTDLLYYALFAVFIIPSNFVLGALQLNTMELAHGWKLYEYSAYQRHRFSTRDTRWPLGYTTADESIHPSCQSLDLLCFSSQLYFLLIVYSAGILLSMLGLSVCLRASYSFFGDPITLLIIGVVYFMMRALEIICIRIGNKLKVWKPRKLADGTLDEDLAAKLALGAGRQLELERERLELQALNSERFRHRFLERNRPWVLQHLAELFTPRTLQSTDGPAGDGRPNAEYIRDLYHELVNMGEGRRLKGDRSDISSDGEDDLEKMRRAWSNVPVEGASRDLALYWLARARKRRTFAKLVAGIVAANRQSECVVCGKREDGGYTLHVDLAAEEGAKEHDPRALDRLIDGFESELGAQEMDSDLWKAYFRKHAAYATLCNVCLTARQQALGSQGKKIAAGMRKLRADEFSSDEGSDEDGGDVPFAPIVVARGSTEGRVLTKWLLAARKRLGGAFPRPEAQEEMERYARKLKRSRRRAGKKDHVDSDDEGRDPSKHWRLELNEAARALAIRWVWEARDLRDAAARNAAAELRDKLQALNDQIVEADDWFFGRELREAGLALRDDGAQLAEEQTRVDEDLAQKVRATERDVEAFVEEKRSTNSAEERAFAELIAKEREDTKARVARELELLEAYKQKETEFAAAQRQAREAGELVPALVAEHRTYLAKMAEDRRAELETLEESAHTKTQQKEDAFARKLALAEAAVASRRALAQHRILALRKEARGVVRARESAWQSKARSWIDRASRKVQVKQQEDAEAQLNDKRRRKRVLLAT</sequence>
<feature type="transmembrane region" description="Helical" evidence="3">
    <location>
        <begin position="6702"/>
        <end position="6728"/>
    </location>
</feature>
<dbReference type="Gene3D" id="2.10.50.10">
    <property type="entry name" value="Tumor Necrosis Factor Receptor, subunit A, domain 2"/>
    <property type="match status" value="3"/>
</dbReference>
<evidence type="ECO:0000256" key="2">
    <source>
        <dbReference type="SAM" id="MobiDB-lite"/>
    </source>
</evidence>
<feature type="domain" description="IPT/TIG" evidence="5">
    <location>
        <begin position="4530"/>
        <end position="4622"/>
    </location>
</feature>
<evidence type="ECO:0000256" key="1">
    <source>
        <dbReference type="SAM" id="Coils"/>
    </source>
</evidence>
<dbReference type="EMBL" id="QXFX01000139">
    <property type="protein sequence ID" value="KAE9129588.1"/>
    <property type="molecule type" value="Genomic_DNA"/>
</dbReference>
<keyword evidence="3" id="KW-0812">Transmembrane</keyword>
<feature type="domain" description="IPT/TIG" evidence="5">
    <location>
        <begin position="2940"/>
        <end position="3028"/>
    </location>
</feature>
<feature type="domain" description="IPT/TIG" evidence="5">
    <location>
        <begin position="2315"/>
        <end position="2402"/>
    </location>
</feature>
<protein>
    <recommendedName>
        <fullName evidence="5">IPT/TIG domain-containing protein</fullName>
    </recommendedName>
</protein>
<reference evidence="6 7" key="1">
    <citation type="submission" date="2018-09" db="EMBL/GenBank/DDBJ databases">
        <title>Genomic investigation of the strawberry pathogen Phytophthora fragariae indicates pathogenicity is determined by transcriptional variation in three key races.</title>
        <authorList>
            <person name="Adams T.M."/>
            <person name="Armitage A.D."/>
            <person name="Sobczyk M.K."/>
            <person name="Bates H.J."/>
            <person name="Dunwell J.M."/>
            <person name="Nellist C.F."/>
            <person name="Harrison R.J."/>
        </authorList>
    </citation>
    <scope>NUCLEOTIDE SEQUENCE [LARGE SCALE GENOMIC DNA]</scope>
    <source>
        <strain evidence="6 7">ONT-3</strain>
    </source>
</reference>
<feature type="domain" description="IPT/TIG" evidence="5">
    <location>
        <begin position="902"/>
        <end position="988"/>
    </location>
</feature>
<feature type="domain" description="IPT/TIG" evidence="5">
    <location>
        <begin position="2404"/>
        <end position="2492"/>
    </location>
</feature>
<name>A0A6G0LTN2_9STRA</name>
<dbReference type="InterPro" id="IPR013783">
    <property type="entry name" value="Ig-like_fold"/>
</dbReference>
<dbReference type="Gene3D" id="2.60.120.200">
    <property type="match status" value="1"/>
</dbReference>
<accession>A0A6G0LTN2</accession>
<keyword evidence="3" id="KW-0472">Membrane</keyword>
<dbReference type="CDD" id="cd00603">
    <property type="entry name" value="IPT_PCSR"/>
    <property type="match status" value="3"/>
</dbReference>
<dbReference type="InterPro" id="IPR009030">
    <property type="entry name" value="Growth_fac_rcpt_cys_sf"/>
</dbReference>
<feature type="domain" description="IPT/TIG" evidence="5">
    <location>
        <begin position="509"/>
        <end position="596"/>
    </location>
</feature>
<evidence type="ECO:0000313" key="7">
    <source>
        <dbReference type="Proteomes" id="UP000488956"/>
    </source>
</evidence>
<feature type="domain" description="IPT/TIG" evidence="5">
    <location>
        <begin position="1958"/>
        <end position="2045"/>
    </location>
</feature>
<evidence type="ECO:0000313" key="6">
    <source>
        <dbReference type="EMBL" id="KAE9129588.1"/>
    </source>
</evidence>
<dbReference type="SUPFAM" id="SSF81296">
    <property type="entry name" value="E set domains"/>
    <property type="match status" value="34"/>
</dbReference>
<dbReference type="InterPro" id="IPR013320">
    <property type="entry name" value="ConA-like_dom_sf"/>
</dbReference>
<dbReference type="Pfam" id="PF13385">
    <property type="entry name" value="Laminin_G_3"/>
    <property type="match status" value="1"/>
</dbReference>
<feature type="domain" description="IPT/TIG" evidence="5">
    <location>
        <begin position="1682"/>
        <end position="1767"/>
    </location>
</feature>
<feature type="domain" description="IPT/TIG" evidence="5">
    <location>
        <begin position="2136"/>
        <end position="2223"/>
    </location>
</feature>
<feature type="domain" description="IPT/TIG" evidence="5">
    <location>
        <begin position="4270"/>
        <end position="4358"/>
    </location>
</feature>
<dbReference type="SMART" id="SM01411">
    <property type="entry name" value="Ephrin_rec_like"/>
    <property type="match status" value="6"/>
</dbReference>
<feature type="transmembrane region" description="Helical" evidence="3">
    <location>
        <begin position="7119"/>
        <end position="7145"/>
    </location>
</feature>
<gene>
    <name evidence="6" type="ORF">PF010_g4132</name>
</gene>
<feature type="domain" description="IPT/TIG" evidence="5">
    <location>
        <begin position="2768"/>
        <end position="2851"/>
    </location>
</feature>
<feature type="domain" description="IPT/TIG" evidence="5">
    <location>
        <begin position="4363"/>
        <end position="4471"/>
    </location>
</feature>
<feature type="domain" description="IPT/TIG" evidence="5">
    <location>
        <begin position="3237"/>
        <end position="3323"/>
    </location>
</feature>
<dbReference type="PANTHER" id="PTHR46104:SF1">
    <property type="entry name" value="GENE 9195-RELATED"/>
    <property type="match status" value="1"/>
</dbReference>